<dbReference type="InterPro" id="IPR001594">
    <property type="entry name" value="Palmitoyltrfase_DHHC"/>
</dbReference>
<name>A0A090L556_STRRB</name>
<dbReference type="AlphaFoldDB" id="A0A090L556"/>
<comment type="similarity">
    <text evidence="7">Belongs to the DHHC palmitoyltransferase family.</text>
</comment>
<dbReference type="InterPro" id="IPR039859">
    <property type="entry name" value="PFA4/ZDH16/20/ERF2-like"/>
</dbReference>
<evidence type="ECO:0000256" key="2">
    <source>
        <dbReference type="ARBA" id="ARBA00022679"/>
    </source>
</evidence>
<evidence type="ECO:0000313" key="11">
    <source>
        <dbReference type="WBParaSite" id="SRAE_1000311000.1"/>
    </source>
</evidence>
<reference evidence="11" key="2">
    <citation type="submission" date="2020-12" db="UniProtKB">
        <authorList>
            <consortium name="WormBaseParasite"/>
        </authorList>
    </citation>
    <scope>IDENTIFICATION</scope>
</reference>
<dbReference type="STRING" id="34506.A0A090L556"/>
<dbReference type="GO" id="GO:0016020">
    <property type="term" value="C:membrane"/>
    <property type="evidence" value="ECO:0007669"/>
    <property type="project" value="UniProtKB-SubCell"/>
</dbReference>
<evidence type="ECO:0000313" key="12">
    <source>
        <dbReference type="WormBase" id="SRAE_1000311000"/>
    </source>
</evidence>
<feature type="transmembrane region" description="Helical" evidence="7">
    <location>
        <begin position="178"/>
        <end position="198"/>
    </location>
</feature>
<dbReference type="Pfam" id="PF01529">
    <property type="entry name" value="DHHC"/>
    <property type="match status" value="1"/>
</dbReference>
<proteinExistence type="inferred from homology"/>
<evidence type="ECO:0000256" key="4">
    <source>
        <dbReference type="ARBA" id="ARBA00022989"/>
    </source>
</evidence>
<dbReference type="EMBL" id="LN609528">
    <property type="protein sequence ID" value="CEF64857.1"/>
    <property type="molecule type" value="Genomic_DNA"/>
</dbReference>
<accession>A0A090L556</accession>
<evidence type="ECO:0000256" key="7">
    <source>
        <dbReference type="RuleBase" id="RU079119"/>
    </source>
</evidence>
<gene>
    <name evidence="9 11 12" type="ORF">SRAE_1000311000</name>
</gene>
<dbReference type="RefSeq" id="XP_024504058.1">
    <property type="nucleotide sequence ID" value="XM_024650264.1"/>
</dbReference>
<evidence type="ECO:0000259" key="8">
    <source>
        <dbReference type="Pfam" id="PF01529"/>
    </source>
</evidence>
<dbReference type="CTD" id="36377222"/>
<dbReference type="GO" id="GO:0019706">
    <property type="term" value="F:protein-cysteine S-palmitoyltransferase activity"/>
    <property type="evidence" value="ECO:0007669"/>
    <property type="project" value="UniProtKB-EC"/>
</dbReference>
<comment type="domain">
    <text evidence="7">The DHHC domain is required for palmitoyltransferase activity.</text>
</comment>
<dbReference type="Proteomes" id="UP000035682">
    <property type="component" value="Unplaced"/>
</dbReference>
<feature type="transmembrane region" description="Helical" evidence="7">
    <location>
        <begin position="59"/>
        <end position="80"/>
    </location>
</feature>
<dbReference type="PANTHER" id="PTHR12246">
    <property type="entry name" value="PALMITOYLTRANSFERASE ZDHHC16"/>
    <property type="match status" value="1"/>
</dbReference>
<evidence type="ECO:0000256" key="1">
    <source>
        <dbReference type="ARBA" id="ARBA00004141"/>
    </source>
</evidence>
<dbReference type="PROSITE" id="PS50216">
    <property type="entry name" value="DHHC"/>
    <property type="match status" value="1"/>
</dbReference>
<keyword evidence="6 7" id="KW-0012">Acyltransferase</keyword>
<reference evidence="9 10" key="1">
    <citation type="submission" date="2014-09" db="EMBL/GenBank/DDBJ databases">
        <authorList>
            <person name="Martin A.A."/>
        </authorList>
    </citation>
    <scope>NUCLEOTIDE SEQUENCE</scope>
    <source>
        <strain evidence="10">ED321</strain>
        <strain evidence="9">ED321 Heterogonic</strain>
    </source>
</reference>
<dbReference type="WBParaSite" id="SRAE_1000311000.1">
    <property type="protein sequence ID" value="SRAE_1000311000.1"/>
    <property type="gene ID" value="WBGene00259727"/>
</dbReference>
<feature type="transmembrane region" description="Helical" evidence="7">
    <location>
        <begin position="25"/>
        <end position="47"/>
    </location>
</feature>
<keyword evidence="3 7" id="KW-0812">Transmembrane</keyword>
<feature type="domain" description="Palmitoyltransferase DHHC" evidence="8">
    <location>
        <begin position="133"/>
        <end position="259"/>
    </location>
</feature>
<keyword evidence="2 7" id="KW-0808">Transferase</keyword>
<dbReference type="GeneID" id="36377222"/>
<evidence type="ECO:0000313" key="10">
    <source>
        <dbReference type="Proteomes" id="UP000035682"/>
    </source>
</evidence>
<protein>
    <recommendedName>
        <fullName evidence="7">Palmitoyltransferase</fullName>
        <ecNumber evidence="7">2.3.1.225</ecNumber>
    </recommendedName>
</protein>
<keyword evidence="10" id="KW-1185">Reference proteome</keyword>
<comment type="subcellular location">
    <subcellularLocation>
        <location evidence="1">Membrane</location>
        <topology evidence="1">Multi-pass membrane protein</topology>
    </subcellularLocation>
</comment>
<dbReference type="OMA" id="SVYMWRQ"/>
<dbReference type="WormBase" id="SRAE_1000311000">
    <property type="protein sequence ID" value="SRP02316"/>
    <property type="gene ID" value="WBGene00259727"/>
</dbReference>
<dbReference type="EC" id="2.3.1.225" evidence="7"/>
<sequence>MKCHNKVWYFCRKNIFTLQGRCQRWIPVFLVIFTIIASYLIFNFLILEVVTKTYIRKQIDIVFVSFFFIMYLWSFFQAVITKNKEIPKIYKFSSEVNELYQISSTPINFDEITTEHVLHHDLPIYNRLGNGGFRYCYRCMIVKPDRTHHCSNCNKCIIKFDHHCPWINNCVMFTNYKYFLLFLIYGTLLHLSLTVNNIESIIDFASNNGTIIYRHVHSTIIICFVINFILNFGSLGAILSMLLWHLTLVGRNLTTNESYRPPLFTYGIDKKAYNISLKYNFSEVFGSKMLLWFLPIWSSKGDGITFKQKVYFTDDKSNVEKKNKKEENNLTSNSTITLDSSNNIDYKCLKEKKIDNRIENMECDETQSTSYISENITKVTSNNKNRSTQI</sequence>
<evidence type="ECO:0000256" key="6">
    <source>
        <dbReference type="ARBA" id="ARBA00023315"/>
    </source>
</evidence>
<dbReference type="OrthoDB" id="9909019at2759"/>
<evidence type="ECO:0000256" key="5">
    <source>
        <dbReference type="ARBA" id="ARBA00023136"/>
    </source>
</evidence>
<evidence type="ECO:0000256" key="3">
    <source>
        <dbReference type="ARBA" id="ARBA00022692"/>
    </source>
</evidence>
<comment type="catalytic activity">
    <reaction evidence="7">
        <text>L-cysteinyl-[protein] + hexadecanoyl-CoA = S-hexadecanoyl-L-cysteinyl-[protein] + CoA</text>
        <dbReference type="Rhea" id="RHEA:36683"/>
        <dbReference type="Rhea" id="RHEA-COMP:10131"/>
        <dbReference type="Rhea" id="RHEA-COMP:11032"/>
        <dbReference type="ChEBI" id="CHEBI:29950"/>
        <dbReference type="ChEBI" id="CHEBI:57287"/>
        <dbReference type="ChEBI" id="CHEBI:57379"/>
        <dbReference type="ChEBI" id="CHEBI:74151"/>
        <dbReference type="EC" id="2.3.1.225"/>
    </reaction>
</comment>
<feature type="transmembrane region" description="Helical" evidence="7">
    <location>
        <begin position="219"/>
        <end position="244"/>
    </location>
</feature>
<keyword evidence="4 7" id="KW-1133">Transmembrane helix</keyword>
<evidence type="ECO:0000313" key="9">
    <source>
        <dbReference type="EMBL" id="CEF64857.1"/>
    </source>
</evidence>
<keyword evidence="5 7" id="KW-0472">Membrane</keyword>
<organism evidence="9">
    <name type="scientific">Strongyloides ratti</name>
    <name type="common">Parasitic roundworm</name>
    <dbReference type="NCBI Taxonomy" id="34506"/>
    <lineage>
        <taxon>Eukaryota</taxon>
        <taxon>Metazoa</taxon>
        <taxon>Ecdysozoa</taxon>
        <taxon>Nematoda</taxon>
        <taxon>Chromadorea</taxon>
        <taxon>Rhabditida</taxon>
        <taxon>Tylenchina</taxon>
        <taxon>Panagrolaimomorpha</taxon>
        <taxon>Strongyloidoidea</taxon>
        <taxon>Strongyloididae</taxon>
        <taxon>Strongyloides</taxon>
    </lineage>
</organism>